<evidence type="ECO:0000256" key="7">
    <source>
        <dbReference type="ARBA" id="ARBA00022824"/>
    </source>
</evidence>
<comment type="pathway">
    <text evidence="2">Protein modification; protein glycosylation.</text>
</comment>
<evidence type="ECO:0000256" key="3">
    <source>
        <dbReference type="ARBA" id="ARBA00011964"/>
    </source>
</evidence>
<reference evidence="13 14" key="1">
    <citation type="journal article" date="2010" name="Cell">
        <title>The genome of Naegleria gruberi illuminates early eukaryotic versatility.</title>
        <authorList>
            <person name="Fritz-Laylin L.K."/>
            <person name="Prochnik S.E."/>
            <person name="Ginger M.L."/>
            <person name="Dacks J.B."/>
            <person name="Carpenter M.L."/>
            <person name="Field M.C."/>
            <person name="Kuo A."/>
            <person name="Paredez A."/>
            <person name="Chapman J."/>
            <person name="Pham J."/>
            <person name="Shu S."/>
            <person name="Neupane R."/>
            <person name="Cipriano M."/>
            <person name="Mancuso J."/>
            <person name="Tu H."/>
            <person name="Salamov A."/>
            <person name="Lindquist E."/>
            <person name="Shapiro H."/>
            <person name="Lucas S."/>
            <person name="Grigoriev I.V."/>
            <person name="Cande W.Z."/>
            <person name="Fulton C."/>
            <person name="Rokhsar D.S."/>
            <person name="Dawson S.C."/>
        </authorList>
    </citation>
    <scope>NUCLEOTIDE SEQUENCE [LARGE SCALE GENOMIC DNA]</scope>
    <source>
        <strain evidence="13 14">NEG-M</strain>
    </source>
</reference>
<feature type="transmembrane region" description="Helical" evidence="12">
    <location>
        <begin position="86"/>
        <end position="108"/>
    </location>
</feature>
<organism evidence="14">
    <name type="scientific">Naegleria gruberi</name>
    <name type="common">Amoeba</name>
    <dbReference type="NCBI Taxonomy" id="5762"/>
    <lineage>
        <taxon>Eukaryota</taxon>
        <taxon>Discoba</taxon>
        <taxon>Heterolobosea</taxon>
        <taxon>Tetramitia</taxon>
        <taxon>Eutetramitia</taxon>
        <taxon>Vahlkampfiidae</taxon>
        <taxon>Naegleria</taxon>
    </lineage>
</organism>
<dbReference type="VEuPathDB" id="AmoebaDB:NAEGRDRAFT_62714"/>
<keyword evidence="5" id="KW-0808">Transferase</keyword>
<keyword evidence="9 12" id="KW-0472">Membrane</keyword>
<dbReference type="OrthoDB" id="20028at2759"/>
<protein>
    <recommendedName>
        <fullName evidence="3">dolichyl-P-Man:Man5GlcNAc2-PP-dolichol alpha-1,3-mannosyltransferase</fullName>
        <ecNumber evidence="3">2.4.1.258</ecNumber>
    </recommendedName>
</protein>
<dbReference type="STRING" id="5762.D2V1V9"/>
<name>D2V1V9_NAEGR</name>
<evidence type="ECO:0000313" key="13">
    <source>
        <dbReference type="EMBL" id="EFC49229.1"/>
    </source>
</evidence>
<proteinExistence type="predicted"/>
<dbReference type="GeneID" id="8852596"/>
<evidence type="ECO:0000313" key="14">
    <source>
        <dbReference type="Proteomes" id="UP000006671"/>
    </source>
</evidence>
<evidence type="ECO:0000256" key="12">
    <source>
        <dbReference type="SAM" id="Phobius"/>
    </source>
</evidence>
<dbReference type="Proteomes" id="UP000006671">
    <property type="component" value="Unassembled WGS sequence"/>
</dbReference>
<feature type="transmembrane region" description="Helical" evidence="12">
    <location>
        <begin position="120"/>
        <end position="138"/>
    </location>
</feature>
<evidence type="ECO:0000256" key="2">
    <source>
        <dbReference type="ARBA" id="ARBA00004922"/>
    </source>
</evidence>
<keyword evidence="14" id="KW-1185">Reference proteome</keyword>
<dbReference type="PANTHER" id="PTHR12646">
    <property type="entry name" value="NOT56 - RELATED"/>
    <property type="match status" value="1"/>
</dbReference>
<gene>
    <name evidence="13" type="ORF">NAEGRDRAFT_62714</name>
</gene>
<feature type="region of interest" description="Disordered" evidence="11">
    <location>
        <begin position="1"/>
        <end position="34"/>
    </location>
</feature>
<keyword evidence="8 12" id="KW-1133">Transmembrane helix</keyword>
<evidence type="ECO:0000256" key="10">
    <source>
        <dbReference type="ARBA" id="ARBA00049506"/>
    </source>
</evidence>
<comment type="subcellular location">
    <subcellularLocation>
        <location evidence="1">Endoplasmic reticulum membrane</location>
        <topology evidence="1">Multi-pass membrane protein</topology>
    </subcellularLocation>
</comment>
<dbReference type="GO" id="GO:0005789">
    <property type="term" value="C:endoplasmic reticulum membrane"/>
    <property type="evidence" value="ECO:0007669"/>
    <property type="project" value="UniProtKB-SubCell"/>
</dbReference>
<dbReference type="InParanoid" id="D2V1V9"/>
<dbReference type="InterPro" id="IPR007873">
    <property type="entry name" value="Glycosyltransferase_ALG3"/>
</dbReference>
<dbReference type="EC" id="2.4.1.258" evidence="3"/>
<keyword evidence="7" id="KW-0256">Endoplasmic reticulum</keyword>
<evidence type="ECO:0000256" key="8">
    <source>
        <dbReference type="ARBA" id="ARBA00022989"/>
    </source>
</evidence>
<dbReference type="Pfam" id="PF05208">
    <property type="entry name" value="ALG3"/>
    <property type="match status" value="1"/>
</dbReference>
<sequence length="199" mass="22139">MSSSSTMTPSPHHHHSSSGGGIGGDSIDDHHTNNNNNNNKSNINIFFQQLTISYTEIDWIAYMEEVKGFLNGDWDYSHLHGQTGPLVYPALFVYIYSILNIITLDGTIEYVWNVYPSTSFSSALLHLCHFIILLGLLFTPSPASKMNENGTIINQNNDNNNINDMNNTTTPTPTTINQSNIVDNVSVCNNDDDTKKKNN</sequence>
<dbReference type="RefSeq" id="XP_002681973.1">
    <property type="nucleotide sequence ID" value="XM_002681927.1"/>
</dbReference>
<dbReference type="EMBL" id="GG738848">
    <property type="protein sequence ID" value="EFC49229.1"/>
    <property type="molecule type" value="Genomic_DNA"/>
</dbReference>
<evidence type="ECO:0000256" key="4">
    <source>
        <dbReference type="ARBA" id="ARBA00022676"/>
    </source>
</evidence>
<dbReference type="GO" id="GO:0052925">
    <property type="term" value="F:dol-P-Man:Man(5)GlcNAc(2)-PP-Dol alpha-1,3-mannosyltransferase activity"/>
    <property type="evidence" value="ECO:0007669"/>
    <property type="project" value="UniProtKB-EC"/>
</dbReference>
<evidence type="ECO:0000256" key="6">
    <source>
        <dbReference type="ARBA" id="ARBA00022692"/>
    </source>
</evidence>
<comment type="catalytic activity">
    <reaction evidence="10">
        <text>an alpha-D-Man-(1-&gt;2)-alpha-D-Man-(1-&gt;2)-alpha-D-Man-(1-&gt;3)-[alpha-D-Man-(1-&gt;6)]-beta-D-Man-(1-&gt;4)-beta-D-GlcNAc-(1-&gt;4)-alpha-D-GlcNAc-diphospho-di-trans,poly-cis-dolichol + a di-trans,poly-cis-dolichyl beta-D-mannosyl phosphate = an alpha-D-Man-(1-&gt;2)-alpha-D-Man-(1-&gt;2)-alpha-D-Man-(1-&gt;3)-[alpha-D-Man-(1-&gt;3)-alpha-D-Man-(1-&gt;6)]-beta-D-Man-(1-&gt;4)-beta-D-GlcNAc-(1-&gt;4)-alpha-D-GlcNAc-diphospho-di-trans,poly-cis-dolichol + a di-trans,poly-cis-dolichyl phosphate + H(+)</text>
        <dbReference type="Rhea" id="RHEA:29527"/>
        <dbReference type="Rhea" id="RHEA-COMP:19498"/>
        <dbReference type="Rhea" id="RHEA-COMP:19501"/>
        <dbReference type="Rhea" id="RHEA-COMP:19516"/>
        <dbReference type="Rhea" id="RHEA-COMP:19517"/>
        <dbReference type="ChEBI" id="CHEBI:15378"/>
        <dbReference type="ChEBI" id="CHEBI:57683"/>
        <dbReference type="ChEBI" id="CHEBI:58211"/>
        <dbReference type="ChEBI" id="CHEBI:132515"/>
        <dbReference type="ChEBI" id="CHEBI:132516"/>
        <dbReference type="EC" id="2.4.1.258"/>
    </reaction>
    <physiologicalReaction direction="left-to-right" evidence="10">
        <dbReference type="Rhea" id="RHEA:29528"/>
    </physiologicalReaction>
</comment>
<evidence type="ECO:0000256" key="5">
    <source>
        <dbReference type="ARBA" id="ARBA00022679"/>
    </source>
</evidence>
<evidence type="ECO:0000256" key="9">
    <source>
        <dbReference type="ARBA" id="ARBA00023136"/>
    </source>
</evidence>
<dbReference type="PANTHER" id="PTHR12646:SF0">
    <property type="entry name" value="DOL-P-MAN:MAN(5)GLCNAC(2)-PP-DOL ALPHA-1,3-MANNOSYLTRANSFERASE"/>
    <property type="match status" value="1"/>
</dbReference>
<accession>D2V1V9</accession>
<dbReference type="KEGG" id="ngr:NAEGRDRAFT_62714"/>
<feature type="compositionally biased region" description="Low complexity" evidence="11">
    <location>
        <begin position="1"/>
        <end position="10"/>
    </location>
</feature>
<evidence type="ECO:0000256" key="11">
    <source>
        <dbReference type="SAM" id="MobiDB-lite"/>
    </source>
</evidence>
<dbReference type="eggNOG" id="KOG2762">
    <property type="taxonomic scope" value="Eukaryota"/>
</dbReference>
<keyword evidence="6 12" id="KW-0812">Transmembrane</keyword>
<keyword evidence="4" id="KW-0328">Glycosyltransferase</keyword>
<dbReference type="AlphaFoldDB" id="D2V1V9"/>
<evidence type="ECO:0000256" key="1">
    <source>
        <dbReference type="ARBA" id="ARBA00004477"/>
    </source>
</evidence>